<keyword evidence="5" id="KW-0378">Hydrolase</keyword>
<dbReference type="InterPro" id="IPR003563">
    <property type="entry name" value="8ODP"/>
</dbReference>
<evidence type="ECO:0000256" key="10">
    <source>
        <dbReference type="ARBA" id="ARBA00024596"/>
    </source>
</evidence>
<evidence type="ECO:0000256" key="1">
    <source>
        <dbReference type="ARBA" id="ARBA00001946"/>
    </source>
</evidence>
<dbReference type="AlphaFoldDB" id="A0A419DA34"/>
<evidence type="ECO:0000256" key="12">
    <source>
        <dbReference type="ARBA" id="ARBA00026218"/>
    </source>
</evidence>
<organism evidence="23 24">
    <name type="scientific">candidate division WS5 bacterium</name>
    <dbReference type="NCBI Taxonomy" id="2093353"/>
    <lineage>
        <taxon>Bacteria</taxon>
        <taxon>candidate division WS5</taxon>
    </lineage>
</organism>
<evidence type="ECO:0000256" key="6">
    <source>
        <dbReference type="ARBA" id="ARBA00022842"/>
    </source>
</evidence>
<evidence type="ECO:0000256" key="16">
    <source>
        <dbReference type="ARBA" id="ARBA00031927"/>
    </source>
</evidence>
<evidence type="ECO:0000256" key="3">
    <source>
        <dbReference type="ARBA" id="ARBA00011245"/>
    </source>
</evidence>
<evidence type="ECO:0000256" key="14">
    <source>
        <dbReference type="ARBA" id="ARBA00030634"/>
    </source>
</evidence>
<dbReference type="Pfam" id="PF00293">
    <property type="entry name" value="NUDIX"/>
    <property type="match status" value="1"/>
</dbReference>
<dbReference type="EC" id="3.6.1.56" evidence="11"/>
<evidence type="ECO:0000256" key="11">
    <source>
        <dbReference type="ARBA" id="ARBA00026103"/>
    </source>
</evidence>
<dbReference type="InterPro" id="IPR000086">
    <property type="entry name" value="NUDIX_hydrolase_dom"/>
</dbReference>
<dbReference type="PRINTS" id="PR01403">
    <property type="entry name" value="8OXTPHPHTASE"/>
</dbReference>
<keyword evidence="6" id="KW-0460">Magnesium</keyword>
<evidence type="ECO:0000256" key="5">
    <source>
        <dbReference type="ARBA" id="ARBA00022801"/>
    </source>
</evidence>
<evidence type="ECO:0000256" key="18">
    <source>
        <dbReference type="ARBA" id="ARBA00048002"/>
    </source>
</evidence>
<evidence type="ECO:0000256" key="17">
    <source>
        <dbReference type="ARBA" id="ARBA00032071"/>
    </source>
</evidence>
<dbReference type="Proteomes" id="UP000285655">
    <property type="component" value="Unassembled WGS sequence"/>
</dbReference>
<comment type="catalytic activity">
    <reaction evidence="7">
        <text>8-oxo-dATP + H2O = 8-oxo-dAMP + diphosphate + H(+)</text>
        <dbReference type="Rhea" id="RHEA:65396"/>
        <dbReference type="ChEBI" id="CHEBI:15377"/>
        <dbReference type="ChEBI" id="CHEBI:15378"/>
        <dbReference type="ChEBI" id="CHEBI:33019"/>
        <dbReference type="ChEBI" id="CHEBI:71361"/>
        <dbReference type="ChEBI" id="CHEBI:172871"/>
    </reaction>
    <physiologicalReaction direction="left-to-right" evidence="7">
        <dbReference type="Rhea" id="RHEA:65397"/>
    </physiologicalReaction>
</comment>
<accession>A0A419DA34</accession>
<evidence type="ECO:0000256" key="2">
    <source>
        <dbReference type="ARBA" id="ARBA00005582"/>
    </source>
</evidence>
<dbReference type="PANTHER" id="PTHR43758:SF2">
    <property type="entry name" value="OXIDIZED PURINE NUCLEOSIDE TRIPHOSPHATE HYDROLASE"/>
    <property type="match status" value="1"/>
</dbReference>
<comment type="catalytic activity">
    <reaction evidence="19">
        <text>O(6)-methyl-dGTP + H2O = O(6)-methyl-dGMP + diphosphate + H(+)</text>
        <dbReference type="Rhea" id="RHEA:67600"/>
        <dbReference type="ChEBI" id="CHEBI:15377"/>
        <dbReference type="ChEBI" id="CHEBI:15378"/>
        <dbReference type="ChEBI" id="CHEBI:33019"/>
        <dbReference type="ChEBI" id="CHEBI:169974"/>
        <dbReference type="ChEBI" id="CHEBI:169975"/>
    </reaction>
    <physiologicalReaction direction="left-to-right" evidence="19">
        <dbReference type="Rhea" id="RHEA:67601"/>
    </physiologicalReaction>
</comment>
<evidence type="ECO:0000256" key="7">
    <source>
        <dbReference type="ARBA" id="ARBA00024448"/>
    </source>
</evidence>
<evidence type="ECO:0000313" key="23">
    <source>
        <dbReference type="EMBL" id="RJO59938.1"/>
    </source>
</evidence>
<comment type="function">
    <text evidence="21">Oxidized purine nucleoside triphosphate hydrolase which is a prominent sanitizer of the oxidized nucleotide pool. Catalyzes the hydrolysis of 2-oxo-dATP (2-hydroxy-dATP) into 2-oxo-dAMP. Also has a significant hydrolase activity toward 2-oxo-ATP, 8-oxo-dGTP and 8-oxo-dATP. Through the hydrolysis of oxidized purine nucleoside triphosphates, prevents their incorporation into DNA and the subsequent transversions A:T to C:G and G:C to T:A. Also catalyzes the hydrolysis of methylated purine nucleoside triphosphate preventing their integration into DNA. Through this antimutagenic activity protects cells from oxidative stress.</text>
</comment>
<dbReference type="GO" id="GO:0008413">
    <property type="term" value="F:8-oxo-7,8-dihydroguanosine triphosphate pyrophosphatase activity"/>
    <property type="evidence" value="ECO:0007669"/>
    <property type="project" value="InterPro"/>
</dbReference>
<dbReference type="PROSITE" id="PS51462">
    <property type="entry name" value="NUDIX"/>
    <property type="match status" value="1"/>
</dbReference>
<dbReference type="CDD" id="cd03427">
    <property type="entry name" value="NUDIX_MTH1_Nudt1"/>
    <property type="match status" value="1"/>
</dbReference>
<proteinExistence type="inferred from homology"/>
<dbReference type="Gene3D" id="3.90.79.10">
    <property type="entry name" value="Nucleoside Triphosphate Pyrophosphohydrolase"/>
    <property type="match status" value="1"/>
</dbReference>
<dbReference type="EMBL" id="QZJW01000055">
    <property type="protein sequence ID" value="RJO59938.1"/>
    <property type="molecule type" value="Genomic_DNA"/>
</dbReference>
<comment type="catalytic activity">
    <reaction evidence="18">
        <text>N(6)-methyl-ATP + H2O = N(6)-methyl-AMP + diphosphate + H(+)</text>
        <dbReference type="Rhea" id="RHEA:67608"/>
        <dbReference type="ChEBI" id="CHEBI:15377"/>
        <dbReference type="ChEBI" id="CHEBI:15378"/>
        <dbReference type="ChEBI" id="CHEBI:33019"/>
        <dbReference type="ChEBI" id="CHEBI:144842"/>
        <dbReference type="ChEBI" id="CHEBI:172873"/>
    </reaction>
    <physiologicalReaction direction="left-to-right" evidence="18">
        <dbReference type="Rhea" id="RHEA:67609"/>
    </physiologicalReaction>
</comment>
<dbReference type="SUPFAM" id="SSF55811">
    <property type="entry name" value="Nudix"/>
    <property type="match status" value="1"/>
</dbReference>
<dbReference type="InterPro" id="IPR015797">
    <property type="entry name" value="NUDIX_hydrolase-like_dom_sf"/>
</dbReference>
<dbReference type="GO" id="GO:0005737">
    <property type="term" value="C:cytoplasm"/>
    <property type="evidence" value="ECO:0007669"/>
    <property type="project" value="TreeGrafter"/>
</dbReference>
<dbReference type="GO" id="GO:0046872">
    <property type="term" value="F:metal ion binding"/>
    <property type="evidence" value="ECO:0007669"/>
    <property type="project" value="UniProtKB-KW"/>
</dbReference>
<reference evidence="23 24" key="1">
    <citation type="journal article" date="2017" name="ISME J.">
        <title>Energy and carbon metabolisms in a deep terrestrial subsurface fluid microbial community.</title>
        <authorList>
            <person name="Momper L."/>
            <person name="Jungbluth S.P."/>
            <person name="Lee M.D."/>
            <person name="Amend J.P."/>
        </authorList>
    </citation>
    <scope>NUCLEOTIDE SEQUENCE [LARGE SCALE GENOMIC DNA]</scope>
    <source>
        <strain evidence="23">SURF_29</strain>
    </source>
</reference>
<comment type="similarity">
    <text evidence="2">Belongs to the Nudix hydrolase family.</text>
</comment>
<name>A0A419DA34_9BACT</name>
<dbReference type="PANTHER" id="PTHR43758">
    <property type="entry name" value="7,8-DIHYDRO-8-OXOGUANINE TRIPHOSPHATASE"/>
    <property type="match status" value="1"/>
</dbReference>
<dbReference type="GO" id="GO:0008828">
    <property type="term" value="F:dATP diphosphatase activity"/>
    <property type="evidence" value="ECO:0007669"/>
    <property type="project" value="UniProtKB-EC"/>
</dbReference>
<evidence type="ECO:0000256" key="4">
    <source>
        <dbReference type="ARBA" id="ARBA00022723"/>
    </source>
</evidence>
<protein>
    <recommendedName>
        <fullName evidence="12">Oxidized purine nucleoside triphosphate hydrolase</fullName>
        <ecNumber evidence="11">3.6.1.56</ecNumber>
    </recommendedName>
    <alternativeName>
        <fullName evidence="16">2-hydroxy-dATP diphosphatase</fullName>
    </alternativeName>
    <alternativeName>
        <fullName evidence="15">7,8-dihydro-8-oxoguanine triphosphatase</fullName>
    </alternativeName>
    <alternativeName>
        <fullName evidence="14">8-oxo-dGTPase</fullName>
    </alternativeName>
    <alternativeName>
        <fullName evidence="17">Methylated purine nucleoside triphosphate hydrolase</fullName>
    </alternativeName>
    <alternativeName>
        <fullName evidence="13">Nucleoside diphosphate-linked moiety X motif 1</fullName>
    </alternativeName>
</protein>
<evidence type="ECO:0000256" key="9">
    <source>
        <dbReference type="ARBA" id="ARBA00024486"/>
    </source>
</evidence>
<comment type="catalytic activity">
    <reaction evidence="8">
        <text>2-oxo-dATP + H2O = 2-oxo-dAMP + diphosphate + H(+)</text>
        <dbReference type="Rhea" id="RHEA:31583"/>
        <dbReference type="ChEBI" id="CHEBI:15377"/>
        <dbReference type="ChEBI" id="CHEBI:15378"/>
        <dbReference type="ChEBI" id="CHEBI:33019"/>
        <dbReference type="ChEBI" id="CHEBI:63212"/>
        <dbReference type="ChEBI" id="CHEBI:77897"/>
        <dbReference type="EC" id="3.6.1.56"/>
    </reaction>
    <physiologicalReaction direction="left-to-right" evidence="8">
        <dbReference type="Rhea" id="RHEA:31584"/>
    </physiologicalReaction>
</comment>
<evidence type="ECO:0000259" key="22">
    <source>
        <dbReference type="PROSITE" id="PS51462"/>
    </source>
</evidence>
<comment type="catalytic activity">
    <reaction evidence="10">
        <text>2-oxo-ATP + H2O = 2-oxo-AMP + diphosphate + H(+)</text>
        <dbReference type="Rhea" id="RHEA:67392"/>
        <dbReference type="ChEBI" id="CHEBI:15377"/>
        <dbReference type="ChEBI" id="CHEBI:15378"/>
        <dbReference type="ChEBI" id="CHEBI:33019"/>
        <dbReference type="ChEBI" id="CHEBI:71395"/>
        <dbReference type="ChEBI" id="CHEBI:172878"/>
    </reaction>
    <physiologicalReaction direction="left-to-right" evidence="10">
        <dbReference type="Rhea" id="RHEA:67393"/>
    </physiologicalReaction>
</comment>
<evidence type="ECO:0000256" key="15">
    <source>
        <dbReference type="ARBA" id="ARBA00030682"/>
    </source>
</evidence>
<comment type="cofactor">
    <cofactor evidence="1">
        <name>Mg(2+)</name>
        <dbReference type="ChEBI" id="CHEBI:18420"/>
    </cofactor>
</comment>
<dbReference type="GO" id="GO:0042262">
    <property type="term" value="P:DNA protection"/>
    <property type="evidence" value="ECO:0007669"/>
    <property type="project" value="InterPro"/>
</dbReference>
<sequence>MKQKTSIILCIKGDQVLLGMKKRGHGEGYWNGFGGKKQENETIVESAIREIQEEAGITPIKLKEVGILEFTNFITHIFTFSEFKGNPIETEEMRPQWFPIEDIPYDKMWESDKIWLPLLLEGKKFRGRFDFKGGKLVNHKLKVLMKPEK</sequence>
<evidence type="ECO:0000313" key="24">
    <source>
        <dbReference type="Proteomes" id="UP000285655"/>
    </source>
</evidence>
<evidence type="ECO:0000256" key="13">
    <source>
        <dbReference type="ARBA" id="ARBA00029673"/>
    </source>
</evidence>
<comment type="caution">
    <text evidence="23">The sequence shown here is derived from an EMBL/GenBank/DDBJ whole genome shotgun (WGS) entry which is preliminary data.</text>
</comment>
<keyword evidence="4" id="KW-0479">Metal-binding</keyword>
<evidence type="ECO:0000256" key="8">
    <source>
        <dbReference type="ARBA" id="ARBA00024459"/>
    </source>
</evidence>
<gene>
    <name evidence="23" type="ORF">C4544_06215</name>
</gene>
<evidence type="ECO:0000256" key="21">
    <source>
        <dbReference type="ARBA" id="ARBA00053094"/>
    </source>
</evidence>
<comment type="subunit">
    <text evidence="3">Monomer.</text>
</comment>
<comment type="catalytic activity">
    <reaction evidence="9">
        <text>8-oxo-dGTP + H2O = 8-oxo-dGMP + diphosphate + H(+)</text>
        <dbReference type="Rhea" id="RHEA:31575"/>
        <dbReference type="ChEBI" id="CHEBI:15377"/>
        <dbReference type="ChEBI" id="CHEBI:15378"/>
        <dbReference type="ChEBI" id="CHEBI:33019"/>
        <dbReference type="ChEBI" id="CHEBI:63224"/>
        <dbReference type="ChEBI" id="CHEBI:77896"/>
    </reaction>
    <physiologicalReaction direction="left-to-right" evidence="9">
        <dbReference type="Rhea" id="RHEA:31576"/>
    </physiologicalReaction>
</comment>
<feature type="domain" description="Nudix hydrolase" evidence="22">
    <location>
        <begin position="1"/>
        <end position="121"/>
    </location>
</feature>
<evidence type="ECO:0000256" key="19">
    <source>
        <dbReference type="ARBA" id="ARBA00048894"/>
    </source>
</evidence>
<comment type="catalytic activity">
    <reaction evidence="20">
        <text>N(6)-methyl-dATP + H2O = N(6)-methyl-dAMP + diphosphate + H(+)</text>
        <dbReference type="Rhea" id="RHEA:67604"/>
        <dbReference type="ChEBI" id="CHEBI:15377"/>
        <dbReference type="ChEBI" id="CHEBI:15378"/>
        <dbReference type="ChEBI" id="CHEBI:33019"/>
        <dbReference type="ChEBI" id="CHEBI:169976"/>
        <dbReference type="ChEBI" id="CHEBI:172872"/>
    </reaction>
    <physiologicalReaction direction="left-to-right" evidence="20">
        <dbReference type="Rhea" id="RHEA:67605"/>
    </physiologicalReaction>
</comment>
<evidence type="ECO:0000256" key="20">
    <source>
        <dbReference type="ARBA" id="ARBA00049032"/>
    </source>
</evidence>